<dbReference type="SUPFAM" id="SSF53067">
    <property type="entry name" value="Actin-like ATPase domain"/>
    <property type="match status" value="1"/>
</dbReference>
<dbReference type="Pfam" id="PF00480">
    <property type="entry name" value="ROK"/>
    <property type="match status" value="1"/>
</dbReference>
<evidence type="ECO:0000313" key="3">
    <source>
        <dbReference type="Proteomes" id="UP000516428"/>
    </source>
</evidence>
<dbReference type="Gene3D" id="1.10.10.10">
    <property type="entry name" value="Winged helix-like DNA-binding domain superfamily/Winged helix DNA-binding domain"/>
    <property type="match status" value="1"/>
</dbReference>
<proteinExistence type="inferred from homology"/>
<dbReference type="InterPro" id="IPR011991">
    <property type="entry name" value="ArsR-like_HTH"/>
</dbReference>
<evidence type="ECO:0000256" key="1">
    <source>
        <dbReference type="ARBA" id="ARBA00006479"/>
    </source>
</evidence>
<dbReference type="PROSITE" id="PS01125">
    <property type="entry name" value="ROK"/>
    <property type="match status" value="1"/>
</dbReference>
<comment type="similarity">
    <text evidence="1">Belongs to the ROK (NagC/XylR) family.</text>
</comment>
<dbReference type="RefSeq" id="WP_188334985.1">
    <property type="nucleotide sequence ID" value="NZ_CP061281.1"/>
</dbReference>
<dbReference type="EMBL" id="CP061281">
    <property type="protein sequence ID" value="QNS02230.1"/>
    <property type="molecule type" value="Genomic_DNA"/>
</dbReference>
<dbReference type="Pfam" id="PF13412">
    <property type="entry name" value="HTH_24"/>
    <property type="match status" value="1"/>
</dbReference>
<dbReference type="PANTHER" id="PTHR18964:SF149">
    <property type="entry name" value="BIFUNCTIONAL UDP-N-ACETYLGLUCOSAMINE 2-EPIMERASE_N-ACETYLMANNOSAMINE KINASE"/>
    <property type="match status" value="1"/>
</dbReference>
<dbReference type="AlphaFoldDB" id="A0A7H1B0H5"/>
<dbReference type="CDD" id="cd00090">
    <property type="entry name" value="HTH_ARSR"/>
    <property type="match status" value="1"/>
</dbReference>
<dbReference type="InterPro" id="IPR000600">
    <property type="entry name" value="ROK"/>
</dbReference>
<dbReference type="Gene3D" id="3.30.420.40">
    <property type="match status" value="2"/>
</dbReference>
<dbReference type="InterPro" id="IPR043129">
    <property type="entry name" value="ATPase_NBD"/>
</dbReference>
<reference evidence="2 3" key="1">
    <citation type="submission" date="2020-09" db="EMBL/GenBank/DDBJ databases">
        <title>A novel species.</title>
        <authorList>
            <person name="Gao J."/>
        </authorList>
    </citation>
    <scope>NUCLEOTIDE SEQUENCE [LARGE SCALE GENOMIC DNA]</scope>
    <source>
        <strain evidence="2 3">CRXT-Y-14</strain>
    </source>
</reference>
<sequence>MKAQPPAPGDLIRTEILALLGAAGPLSRAEIAQQLRVGAATVTDHTRRLITEGFVRELEPHASSGKGRPPVPLQLVPSAAHVLGLRVAVDHLAGVVVGLDGQITDEFRLPLRVAESPVPLLTRVLQEEIEARRNTTPIRGIGVAVPGMVDPTTGVVRLSAIMDWHDLPLAAELGRSLPMPVLVDNDLRSSTTAELLFGMGRDHDDFLVVGIGDGLGMGVVLERRVQRGADGLSGEFGHMPVDRTGPLCNCGNRGCLQSFVGQTALLGGARRAGVGLGAGDGLAALADAAERGEPAVLSVLDEAGELLGRSVAGVVNILAVKAVKVIGEGLVLWPHLGPAFTAAAVAGAIEPLRDLEITVSPWRDTEHARGAACLLLARSGAITRA</sequence>
<dbReference type="PANTHER" id="PTHR18964">
    <property type="entry name" value="ROK (REPRESSOR, ORF, KINASE) FAMILY"/>
    <property type="match status" value="1"/>
</dbReference>
<dbReference type="KEGG" id="sxn:IAG42_00465"/>
<dbReference type="InterPro" id="IPR049874">
    <property type="entry name" value="ROK_cs"/>
</dbReference>
<protein>
    <submittedName>
        <fullName evidence="2">ROK family protein</fullName>
    </submittedName>
</protein>
<keyword evidence="3" id="KW-1185">Reference proteome</keyword>
<dbReference type="Proteomes" id="UP000516428">
    <property type="component" value="Chromosome"/>
</dbReference>
<dbReference type="InterPro" id="IPR036390">
    <property type="entry name" value="WH_DNA-bd_sf"/>
</dbReference>
<gene>
    <name evidence="2" type="ORF">IAG42_00465</name>
</gene>
<evidence type="ECO:0000313" key="2">
    <source>
        <dbReference type="EMBL" id="QNS02230.1"/>
    </source>
</evidence>
<dbReference type="SUPFAM" id="SSF46785">
    <property type="entry name" value="Winged helix' DNA-binding domain"/>
    <property type="match status" value="1"/>
</dbReference>
<dbReference type="InterPro" id="IPR036388">
    <property type="entry name" value="WH-like_DNA-bd_sf"/>
</dbReference>
<organism evidence="2 3">
    <name type="scientific">Streptomyces xanthii</name>
    <dbReference type="NCBI Taxonomy" id="2768069"/>
    <lineage>
        <taxon>Bacteria</taxon>
        <taxon>Bacillati</taxon>
        <taxon>Actinomycetota</taxon>
        <taxon>Actinomycetes</taxon>
        <taxon>Kitasatosporales</taxon>
        <taxon>Streptomycetaceae</taxon>
        <taxon>Streptomyces</taxon>
    </lineage>
</organism>
<name>A0A7H1B0H5_9ACTN</name>
<accession>A0A7H1B0H5</accession>